<dbReference type="RefSeq" id="WP_083580410.1">
    <property type="nucleotide sequence ID" value="NZ_BMFL01000018.1"/>
</dbReference>
<keyword evidence="11" id="KW-1185">Reference proteome</keyword>
<keyword evidence="6" id="KW-0812">Transmembrane</keyword>
<dbReference type="Proteomes" id="UP000184120">
    <property type="component" value="Unassembled WGS sequence"/>
</dbReference>
<dbReference type="GO" id="GO:0016491">
    <property type="term" value="F:oxidoreductase activity"/>
    <property type="evidence" value="ECO:0007669"/>
    <property type="project" value="UniProtKB-KW"/>
</dbReference>
<reference evidence="8" key="1">
    <citation type="journal article" date="2014" name="Int. J. Syst. Evol. Microbiol.">
        <title>Complete genome of a new Firmicutes species belonging to the dominant human colonic microbiota ('Ruminococcus bicirculans') reveals two chromosomes and a selective capacity to utilize plant glucans.</title>
        <authorList>
            <consortium name="NISC Comparative Sequencing Program"/>
            <person name="Wegmann U."/>
            <person name="Louis P."/>
            <person name="Goesmann A."/>
            <person name="Henrissat B."/>
            <person name="Duncan S.H."/>
            <person name="Flint H.J."/>
        </authorList>
    </citation>
    <scope>NUCLEOTIDE SEQUENCE</scope>
    <source>
        <strain evidence="8">CGMCC 1.12707</strain>
    </source>
</reference>
<keyword evidence="5" id="KW-0560">Oxidoreductase</keyword>
<evidence type="ECO:0000313" key="11">
    <source>
        <dbReference type="Proteomes" id="UP000650994"/>
    </source>
</evidence>
<dbReference type="EMBL" id="BMFL01000018">
    <property type="protein sequence ID" value="GGF06938.1"/>
    <property type="molecule type" value="Genomic_DNA"/>
</dbReference>
<reference evidence="11" key="4">
    <citation type="journal article" date="2019" name="Int. J. Syst. Evol. Microbiol.">
        <title>The Global Catalogue of Microorganisms (GCM) 10K type strain sequencing project: providing services to taxonomists for standard genome sequencing and annotation.</title>
        <authorList>
            <consortium name="The Broad Institute Genomics Platform"/>
            <consortium name="The Broad Institute Genome Sequencing Center for Infectious Disease"/>
            <person name="Wu L."/>
            <person name="Ma J."/>
        </authorList>
    </citation>
    <scope>NUCLEOTIDE SEQUENCE [LARGE SCALE GENOMIC DNA]</scope>
    <source>
        <strain evidence="11">CGMCC 1.12707</strain>
    </source>
</reference>
<gene>
    <name evidence="8" type="ORF">GCM10010984_25250</name>
    <name evidence="9" type="ORF">SAMN05443634_1206</name>
</gene>
<reference evidence="8" key="5">
    <citation type="submission" date="2024-05" db="EMBL/GenBank/DDBJ databases">
        <authorList>
            <person name="Sun Q."/>
            <person name="Zhou Y."/>
        </authorList>
    </citation>
    <scope>NUCLEOTIDE SEQUENCE</scope>
    <source>
        <strain evidence="8">CGMCC 1.12707</strain>
    </source>
</reference>
<evidence type="ECO:0000256" key="6">
    <source>
        <dbReference type="SAM" id="Phobius"/>
    </source>
</evidence>
<dbReference type="SUPFAM" id="SSF55103">
    <property type="entry name" value="FAD-linked oxidases, C-terminal domain"/>
    <property type="match status" value="1"/>
</dbReference>
<dbReference type="Pfam" id="PF01565">
    <property type="entry name" value="FAD_binding_4"/>
    <property type="match status" value="1"/>
</dbReference>
<evidence type="ECO:0000313" key="10">
    <source>
        <dbReference type="Proteomes" id="UP000184120"/>
    </source>
</evidence>
<evidence type="ECO:0000256" key="4">
    <source>
        <dbReference type="ARBA" id="ARBA00022827"/>
    </source>
</evidence>
<feature type="transmembrane region" description="Helical" evidence="6">
    <location>
        <begin position="12"/>
        <end position="30"/>
    </location>
</feature>
<comment type="similarity">
    <text evidence="2">Belongs to the oxygen-dependent FAD-linked oxidoreductase family.</text>
</comment>
<dbReference type="EMBL" id="FRBH01000020">
    <property type="protein sequence ID" value="SHL75329.1"/>
    <property type="molecule type" value="Genomic_DNA"/>
</dbReference>
<dbReference type="STRING" id="1434701.SAMN05443634_1206"/>
<dbReference type="InterPro" id="IPR016167">
    <property type="entry name" value="FAD-bd_PCMH_sub1"/>
</dbReference>
<dbReference type="InterPro" id="IPR016166">
    <property type="entry name" value="FAD-bd_PCMH"/>
</dbReference>
<dbReference type="PROSITE" id="PS51387">
    <property type="entry name" value="FAD_PCMH"/>
    <property type="match status" value="1"/>
</dbReference>
<accession>A0A1M7D826</accession>
<keyword evidence="6" id="KW-1133">Transmembrane helix</keyword>
<dbReference type="PANTHER" id="PTHR42973:SF39">
    <property type="entry name" value="FAD-BINDING PCMH-TYPE DOMAIN-CONTAINING PROTEIN"/>
    <property type="match status" value="1"/>
</dbReference>
<reference evidence="10" key="2">
    <citation type="submission" date="2016-11" db="EMBL/GenBank/DDBJ databases">
        <authorList>
            <person name="Varghese N."/>
            <person name="Submissions S."/>
        </authorList>
    </citation>
    <scope>NUCLEOTIDE SEQUENCE [LARGE SCALE GENOMIC DNA]</scope>
    <source>
        <strain evidence="10">DSM 27989</strain>
    </source>
</reference>
<proteinExistence type="inferred from homology"/>
<evidence type="ECO:0000259" key="7">
    <source>
        <dbReference type="PROSITE" id="PS51387"/>
    </source>
</evidence>
<evidence type="ECO:0000256" key="2">
    <source>
        <dbReference type="ARBA" id="ARBA00005466"/>
    </source>
</evidence>
<name>A0A1M7D826_9FLAO</name>
<evidence type="ECO:0000256" key="5">
    <source>
        <dbReference type="ARBA" id="ARBA00023002"/>
    </source>
</evidence>
<keyword evidence="3" id="KW-0285">Flavoprotein</keyword>
<dbReference type="InterPro" id="IPR036318">
    <property type="entry name" value="FAD-bd_PCMH-like_sf"/>
</dbReference>
<dbReference type="InterPro" id="IPR050416">
    <property type="entry name" value="FAD-linked_Oxidoreductase"/>
</dbReference>
<organism evidence="9 10">
    <name type="scientific">Chishuiella changwenlii</name>
    <dbReference type="NCBI Taxonomy" id="1434701"/>
    <lineage>
        <taxon>Bacteria</taxon>
        <taxon>Pseudomonadati</taxon>
        <taxon>Bacteroidota</taxon>
        <taxon>Flavobacteriia</taxon>
        <taxon>Flavobacteriales</taxon>
        <taxon>Weeksellaceae</taxon>
        <taxon>Chishuiella</taxon>
    </lineage>
</organism>
<dbReference type="InterPro" id="IPR006094">
    <property type="entry name" value="Oxid_FAD_bind_N"/>
</dbReference>
<dbReference type="OrthoDB" id="545125at2"/>
<dbReference type="SUPFAM" id="SSF56176">
    <property type="entry name" value="FAD-binding/transporter-associated domain-like"/>
    <property type="match status" value="1"/>
</dbReference>
<evidence type="ECO:0000256" key="3">
    <source>
        <dbReference type="ARBA" id="ARBA00022630"/>
    </source>
</evidence>
<dbReference type="Proteomes" id="UP000650994">
    <property type="component" value="Unassembled WGS sequence"/>
</dbReference>
<evidence type="ECO:0000313" key="8">
    <source>
        <dbReference type="EMBL" id="GGF06938.1"/>
    </source>
</evidence>
<dbReference type="InterPro" id="IPR016164">
    <property type="entry name" value="FAD-linked_Oxase-like_C"/>
</dbReference>
<dbReference type="Gene3D" id="3.30.43.10">
    <property type="entry name" value="Uridine Diphospho-n-acetylenolpyruvylglucosamine Reductase, domain 2"/>
    <property type="match status" value="1"/>
</dbReference>
<dbReference type="Pfam" id="PF08031">
    <property type="entry name" value="BBE"/>
    <property type="match status" value="1"/>
</dbReference>
<reference evidence="9" key="3">
    <citation type="submission" date="2016-11" db="EMBL/GenBank/DDBJ databases">
        <authorList>
            <person name="Jaros S."/>
            <person name="Januszkiewicz K."/>
            <person name="Wedrychowicz H."/>
        </authorList>
    </citation>
    <scope>NUCLEOTIDE SEQUENCE [LARGE SCALE GENOMIC DNA]</scope>
    <source>
        <strain evidence="9">DSM 27989</strain>
    </source>
</reference>
<protein>
    <submittedName>
        <fullName evidence="8">FAD-binding protein</fullName>
    </submittedName>
    <submittedName>
        <fullName evidence="9">FAD/FMN-containing dehydrogenase</fullName>
    </submittedName>
</protein>
<dbReference type="InterPro" id="IPR012951">
    <property type="entry name" value="BBE"/>
</dbReference>
<feature type="domain" description="FAD-binding PCMH-type" evidence="7">
    <location>
        <begin position="58"/>
        <end position="227"/>
    </location>
</feature>
<dbReference type="Gene3D" id="3.30.465.10">
    <property type="match status" value="1"/>
</dbReference>
<dbReference type="InterPro" id="IPR016169">
    <property type="entry name" value="FAD-bd_PCMH_sub2"/>
</dbReference>
<sequence length="466" mass="53330">MMQNKYTKREFLKLLGAGSLGIFFMSFYKLDNLLEDDFLLLTKNDSTYNQYRKSFNKRIEKYPKYIAICKTDKAVQKAILMANDKNLKIAIRSGGHSFEGFSNIDNGMLIHLGLMKNITWLNNELVKLQPACLLQDVYDNILPKKRIIPTGSCGTVGISGLALGGGYGFFSRKYGLTCDSLLRVKMIDYKGNVIDSDQDKDLLWACKGGGNGNFGVITEMHFKTYKAPTSFSSYRLKFSNLTESKFIQLIKLWFQSTEKLPQEAFSAFVLNGKFLTILFTNFNESQSDFEKQFSQLIALATNYKKMPNRSLATALKSYYGVKEPIYFKNASAGLYQSISDIEKGLSEIYRKVTSVKGIIYQVNTLGGKINEIKSSATAYPHRDVNYLSELQSYWDKPEQEKALVTTFEEIQRLLRDLGNTKQYRNYPDINFPNANNSYYGNNLKRLQELKLKYDPKNTFDYPQVIK</sequence>
<dbReference type="AlphaFoldDB" id="A0A1M7D826"/>
<keyword evidence="6" id="KW-0472">Membrane</keyword>
<evidence type="ECO:0000313" key="9">
    <source>
        <dbReference type="EMBL" id="SHL75329.1"/>
    </source>
</evidence>
<dbReference type="Gene3D" id="3.40.462.20">
    <property type="match status" value="1"/>
</dbReference>
<dbReference type="GO" id="GO:0071949">
    <property type="term" value="F:FAD binding"/>
    <property type="evidence" value="ECO:0007669"/>
    <property type="project" value="InterPro"/>
</dbReference>
<comment type="cofactor">
    <cofactor evidence="1">
        <name>FAD</name>
        <dbReference type="ChEBI" id="CHEBI:57692"/>
    </cofactor>
</comment>
<evidence type="ECO:0000256" key="1">
    <source>
        <dbReference type="ARBA" id="ARBA00001974"/>
    </source>
</evidence>
<dbReference type="PANTHER" id="PTHR42973">
    <property type="entry name" value="BINDING OXIDOREDUCTASE, PUTATIVE (AFU_ORTHOLOGUE AFUA_1G17690)-RELATED"/>
    <property type="match status" value="1"/>
</dbReference>
<keyword evidence="4" id="KW-0274">FAD</keyword>